<name>A0A317KXE3_9BACI</name>
<evidence type="ECO:0000256" key="1">
    <source>
        <dbReference type="ARBA" id="ARBA00022679"/>
    </source>
</evidence>
<dbReference type="PANTHER" id="PTHR12788">
    <property type="entry name" value="PROTEIN-TYROSINE SULFOTRANSFERASE 2"/>
    <property type="match status" value="1"/>
</dbReference>
<dbReference type="AlphaFoldDB" id="A0A317KXE3"/>
<accession>A0A317KXE3</accession>
<dbReference type="GO" id="GO:0008476">
    <property type="term" value="F:protein-tyrosine sulfotransferase activity"/>
    <property type="evidence" value="ECO:0007669"/>
    <property type="project" value="InterPro"/>
</dbReference>
<dbReference type="InterPro" id="IPR000863">
    <property type="entry name" value="Sulfotransferase_dom"/>
</dbReference>
<dbReference type="Gene3D" id="3.40.50.300">
    <property type="entry name" value="P-loop containing nucleotide triphosphate hydrolases"/>
    <property type="match status" value="1"/>
</dbReference>
<reference evidence="3 4" key="1">
    <citation type="submission" date="2018-05" db="EMBL/GenBank/DDBJ databases">
        <title>Genomic analysis of Gracilibacillus dipsosauri DD1 reveals novel features of a salt-tolerant amylase.</title>
        <authorList>
            <person name="Deutch C.E."/>
            <person name="Yang S."/>
        </authorList>
    </citation>
    <scope>NUCLEOTIDE SEQUENCE [LARGE SCALE GENOMIC DNA]</scope>
    <source>
        <strain evidence="3 4">DD1</strain>
    </source>
</reference>
<evidence type="ECO:0000259" key="2">
    <source>
        <dbReference type="Pfam" id="PF00685"/>
    </source>
</evidence>
<dbReference type="OrthoDB" id="5432096at2"/>
<protein>
    <submittedName>
        <fullName evidence="3">Sulfotransferase</fullName>
    </submittedName>
</protein>
<organism evidence="3 4">
    <name type="scientific">Gracilibacillus dipsosauri</name>
    <dbReference type="NCBI Taxonomy" id="178340"/>
    <lineage>
        <taxon>Bacteria</taxon>
        <taxon>Bacillati</taxon>
        <taxon>Bacillota</taxon>
        <taxon>Bacilli</taxon>
        <taxon>Bacillales</taxon>
        <taxon>Bacillaceae</taxon>
        <taxon>Gracilibacillus</taxon>
    </lineage>
</organism>
<dbReference type="RefSeq" id="WP_109985267.1">
    <property type="nucleotide sequence ID" value="NZ_QGTD01000018.1"/>
</dbReference>
<comment type="caution">
    <text evidence="3">The sequence shown here is derived from an EMBL/GenBank/DDBJ whole genome shotgun (WGS) entry which is preliminary data.</text>
</comment>
<gene>
    <name evidence="3" type="ORF">DLJ74_16465</name>
</gene>
<feature type="domain" description="Sulfotransferase" evidence="2">
    <location>
        <begin position="3"/>
        <end position="280"/>
    </location>
</feature>
<dbReference type="SUPFAM" id="SSF52540">
    <property type="entry name" value="P-loop containing nucleoside triphosphate hydrolases"/>
    <property type="match status" value="1"/>
</dbReference>
<evidence type="ECO:0000313" key="3">
    <source>
        <dbReference type="EMBL" id="PWU67168.1"/>
    </source>
</evidence>
<evidence type="ECO:0000313" key="4">
    <source>
        <dbReference type="Proteomes" id="UP000245624"/>
    </source>
</evidence>
<dbReference type="PANTHER" id="PTHR12788:SF10">
    <property type="entry name" value="PROTEIN-TYROSINE SULFOTRANSFERASE"/>
    <property type="match status" value="1"/>
</dbReference>
<dbReference type="InterPro" id="IPR027417">
    <property type="entry name" value="P-loop_NTPase"/>
</dbReference>
<dbReference type="Proteomes" id="UP000245624">
    <property type="component" value="Unassembled WGS sequence"/>
</dbReference>
<sequence>MNIVIIGAARSGTNMLRDLLCNLDDFATWPCDEINYIWRYGQKTIEHDQFTSKDANKRNKTYINKQFEWVRKKYNVNNVIEKTCANSLRVDFVNEIVPDAKYIFLFRDPMDVVASAELRWKAELDIKYLMAKARFIPKADIPYYGSKYLLNRINKILDKEKRLSYWGPKYIGFEEDAKRLSAIEISAQQWLKSVEASADAFCNMKKDQYLALDYNAFVNNPTYELKKILEFLKYSIDEQKLEEISANVSNKSIGKGYRTIKDSDMCLVKNIVGDKYSELKSEFL</sequence>
<dbReference type="InterPro" id="IPR026634">
    <property type="entry name" value="TPST-like"/>
</dbReference>
<keyword evidence="1 3" id="KW-0808">Transferase</keyword>
<dbReference type="EMBL" id="QGTD01000018">
    <property type="protein sequence ID" value="PWU67168.1"/>
    <property type="molecule type" value="Genomic_DNA"/>
</dbReference>
<dbReference type="Pfam" id="PF00685">
    <property type="entry name" value="Sulfotransfer_1"/>
    <property type="match status" value="1"/>
</dbReference>
<keyword evidence="4" id="KW-1185">Reference proteome</keyword>
<proteinExistence type="predicted"/>